<dbReference type="EMBL" id="JBHSLU010000092">
    <property type="protein sequence ID" value="MFC5508413.1"/>
    <property type="molecule type" value="Genomic_DNA"/>
</dbReference>
<organism evidence="2 3">
    <name type="scientific">Bosea massiliensis</name>
    <dbReference type="NCBI Taxonomy" id="151419"/>
    <lineage>
        <taxon>Bacteria</taxon>
        <taxon>Pseudomonadati</taxon>
        <taxon>Pseudomonadota</taxon>
        <taxon>Alphaproteobacteria</taxon>
        <taxon>Hyphomicrobiales</taxon>
        <taxon>Boseaceae</taxon>
        <taxon>Bosea</taxon>
    </lineage>
</organism>
<dbReference type="Pfam" id="PF05437">
    <property type="entry name" value="AzlD"/>
    <property type="match status" value="1"/>
</dbReference>
<proteinExistence type="predicted"/>
<dbReference type="Proteomes" id="UP001596060">
    <property type="component" value="Unassembled WGS sequence"/>
</dbReference>
<dbReference type="RefSeq" id="WP_066716542.1">
    <property type="nucleotide sequence ID" value="NZ_JBHSLU010000092.1"/>
</dbReference>
<keyword evidence="1" id="KW-0472">Membrane</keyword>
<feature type="transmembrane region" description="Helical" evidence="1">
    <location>
        <begin position="53"/>
        <end position="71"/>
    </location>
</feature>
<feature type="transmembrane region" description="Helical" evidence="1">
    <location>
        <begin position="16"/>
        <end position="41"/>
    </location>
</feature>
<reference evidence="3" key="1">
    <citation type="journal article" date="2019" name="Int. J. Syst. Evol. Microbiol.">
        <title>The Global Catalogue of Microorganisms (GCM) 10K type strain sequencing project: providing services to taxonomists for standard genome sequencing and annotation.</title>
        <authorList>
            <consortium name="The Broad Institute Genomics Platform"/>
            <consortium name="The Broad Institute Genome Sequencing Center for Infectious Disease"/>
            <person name="Wu L."/>
            <person name="Ma J."/>
        </authorList>
    </citation>
    <scope>NUCLEOTIDE SEQUENCE [LARGE SCALE GENOMIC DNA]</scope>
    <source>
        <strain evidence="3">CCUG 43117</strain>
    </source>
</reference>
<evidence type="ECO:0000313" key="3">
    <source>
        <dbReference type="Proteomes" id="UP001596060"/>
    </source>
</evidence>
<keyword evidence="1" id="KW-0812">Transmembrane</keyword>
<keyword evidence="1" id="KW-1133">Transmembrane helix</keyword>
<keyword evidence="3" id="KW-1185">Reference proteome</keyword>
<name>A0ABW0P7T2_9HYPH</name>
<sequence length="124" mass="13238">MTGTITQPIAWLDGPWWPYLALILFAVLPTEIWRWLAVAFSRRIDADSPALEWVRAVATALLAGIVAKLIVAPPGALAAVPLALRVGALSVTLAIMLFDRRRVLLAVLAGEATLIGGAYVLLAL</sequence>
<protein>
    <submittedName>
        <fullName evidence="2">AzlD domain-containing protein</fullName>
    </submittedName>
</protein>
<feature type="transmembrane region" description="Helical" evidence="1">
    <location>
        <begin position="77"/>
        <end position="98"/>
    </location>
</feature>
<feature type="transmembrane region" description="Helical" evidence="1">
    <location>
        <begin position="103"/>
        <end position="122"/>
    </location>
</feature>
<comment type="caution">
    <text evidence="2">The sequence shown here is derived from an EMBL/GenBank/DDBJ whole genome shotgun (WGS) entry which is preliminary data.</text>
</comment>
<dbReference type="InterPro" id="IPR008407">
    <property type="entry name" value="Brnchd-chn_aa_trnsp_AzlD"/>
</dbReference>
<evidence type="ECO:0000313" key="2">
    <source>
        <dbReference type="EMBL" id="MFC5508413.1"/>
    </source>
</evidence>
<accession>A0ABW0P7T2</accession>
<evidence type="ECO:0000256" key="1">
    <source>
        <dbReference type="SAM" id="Phobius"/>
    </source>
</evidence>
<gene>
    <name evidence="2" type="ORF">ACFPN9_24520</name>
</gene>